<dbReference type="InterPro" id="IPR055557">
    <property type="entry name" value="DUF7133"/>
</dbReference>
<dbReference type="EMBL" id="UINC01223127">
    <property type="protein sequence ID" value="SVE52188.1"/>
    <property type="molecule type" value="Genomic_DNA"/>
</dbReference>
<sequence>MEIKNMNLLKVAMAVYSLLVMGGIVFAADATNEDELRRIHLSRSVSSPESDNSVEAELQSFELNPGYTVQLFADETDGISNPVCMSWDPAGRLWVLCTLAYPQQEPTDAPNDQLLILEDTN</sequence>
<feature type="non-terminal residue" evidence="2">
    <location>
        <position position="121"/>
    </location>
</feature>
<gene>
    <name evidence="2" type="ORF">METZ01_LOCUS505042</name>
</gene>
<feature type="domain" description="DUF7133" evidence="1">
    <location>
        <begin position="54"/>
        <end position="121"/>
    </location>
</feature>
<proteinExistence type="predicted"/>
<evidence type="ECO:0000259" key="1">
    <source>
        <dbReference type="Pfam" id="PF23500"/>
    </source>
</evidence>
<dbReference type="Pfam" id="PF23500">
    <property type="entry name" value="DUF7133"/>
    <property type="match status" value="1"/>
</dbReference>
<evidence type="ECO:0000313" key="2">
    <source>
        <dbReference type="EMBL" id="SVE52188.1"/>
    </source>
</evidence>
<reference evidence="2" key="1">
    <citation type="submission" date="2018-05" db="EMBL/GenBank/DDBJ databases">
        <authorList>
            <person name="Lanie J.A."/>
            <person name="Ng W.-L."/>
            <person name="Kazmierczak K.M."/>
            <person name="Andrzejewski T.M."/>
            <person name="Davidsen T.M."/>
            <person name="Wayne K.J."/>
            <person name="Tettelin H."/>
            <person name="Glass J.I."/>
            <person name="Rusch D."/>
            <person name="Podicherti R."/>
            <person name="Tsui H.-C.T."/>
            <person name="Winkler M.E."/>
        </authorList>
    </citation>
    <scope>NUCLEOTIDE SEQUENCE</scope>
</reference>
<accession>A0A383E7X8</accession>
<dbReference type="AlphaFoldDB" id="A0A383E7X8"/>
<protein>
    <recommendedName>
        <fullName evidence="1">DUF7133 domain-containing protein</fullName>
    </recommendedName>
</protein>
<name>A0A383E7X8_9ZZZZ</name>
<organism evidence="2">
    <name type="scientific">marine metagenome</name>
    <dbReference type="NCBI Taxonomy" id="408172"/>
    <lineage>
        <taxon>unclassified sequences</taxon>
        <taxon>metagenomes</taxon>
        <taxon>ecological metagenomes</taxon>
    </lineage>
</organism>